<dbReference type="InterPro" id="IPR036291">
    <property type="entry name" value="NAD(P)-bd_dom_sf"/>
</dbReference>
<feature type="domain" description="Ketoreductase" evidence="5">
    <location>
        <begin position="3"/>
        <end position="183"/>
    </location>
</feature>
<keyword evidence="2" id="KW-0521">NADP</keyword>
<dbReference type="InterPro" id="IPR020904">
    <property type="entry name" value="Sc_DH/Rdtase_CS"/>
</dbReference>
<proteinExistence type="inferred from homology"/>
<dbReference type="Pfam" id="PF00106">
    <property type="entry name" value="adh_short"/>
    <property type="match status" value="1"/>
</dbReference>
<dbReference type="PRINTS" id="PR00081">
    <property type="entry name" value="GDHRDH"/>
</dbReference>
<dbReference type="AlphaFoldDB" id="A0A2U1TN44"/>
<dbReference type="SMART" id="SM00822">
    <property type="entry name" value="PKS_KR"/>
    <property type="match status" value="1"/>
</dbReference>
<dbReference type="Proteomes" id="UP000296159">
    <property type="component" value="Unassembled WGS sequence"/>
</dbReference>
<gene>
    <name evidence="6" type="ORF">DDT56_21010</name>
</gene>
<evidence type="ECO:0000256" key="2">
    <source>
        <dbReference type="ARBA" id="ARBA00022857"/>
    </source>
</evidence>
<dbReference type="EMBL" id="QDKH01000034">
    <property type="protein sequence ID" value="PWC10772.1"/>
    <property type="molecule type" value="Genomic_DNA"/>
</dbReference>
<dbReference type="InterPro" id="IPR057326">
    <property type="entry name" value="KR_dom"/>
</dbReference>
<name>A0A2U1TN44_9GAMM</name>
<dbReference type="RefSeq" id="WP_136168321.1">
    <property type="nucleotide sequence ID" value="NZ_KZ819096.1"/>
</dbReference>
<evidence type="ECO:0000256" key="1">
    <source>
        <dbReference type="ARBA" id="ARBA00006484"/>
    </source>
</evidence>
<evidence type="ECO:0000259" key="5">
    <source>
        <dbReference type="SMART" id="SM00822"/>
    </source>
</evidence>
<evidence type="ECO:0000313" key="6">
    <source>
        <dbReference type="EMBL" id="PWC10772.1"/>
    </source>
</evidence>
<organism evidence="6 7">
    <name type="scientific">Brenneria corticis</name>
    <dbReference type="NCBI Taxonomy" id="2173106"/>
    <lineage>
        <taxon>Bacteria</taxon>
        <taxon>Pseudomonadati</taxon>
        <taxon>Pseudomonadota</taxon>
        <taxon>Gammaproteobacteria</taxon>
        <taxon>Enterobacterales</taxon>
        <taxon>Pectobacteriaceae</taxon>
        <taxon>Brenneria</taxon>
    </lineage>
</organism>
<dbReference type="PROSITE" id="PS00061">
    <property type="entry name" value="ADH_SHORT"/>
    <property type="match status" value="1"/>
</dbReference>
<dbReference type="PANTHER" id="PTHR43391">
    <property type="entry name" value="RETINOL DEHYDROGENASE-RELATED"/>
    <property type="match status" value="1"/>
</dbReference>
<evidence type="ECO:0000256" key="4">
    <source>
        <dbReference type="RuleBase" id="RU000363"/>
    </source>
</evidence>
<dbReference type="CDD" id="cd05233">
    <property type="entry name" value="SDR_c"/>
    <property type="match status" value="1"/>
</dbReference>
<dbReference type="Gene3D" id="3.40.50.720">
    <property type="entry name" value="NAD(P)-binding Rossmann-like Domain"/>
    <property type="match status" value="1"/>
</dbReference>
<evidence type="ECO:0000256" key="3">
    <source>
        <dbReference type="ARBA" id="ARBA00023002"/>
    </source>
</evidence>
<dbReference type="SUPFAM" id="SSF51735">
    <property type="entry name" value="NAD(P)-binding Rossmann-fold domains"/>
    <property type="match status" value="1"/>
</dbReference>
<sequence length="235" mass="25522">MSQSVVITGAARGIGRALTDHFIQQGKYHVIAIVRNDESARRLQQQWDTLAPARRVTLLAADFADAAEVSALAQTLSAEKNIAVFINNAGIFHAGGEDVSYQQLVELTAVNFLAPVRLTQAIVDIMKNNQSGYIFNIVSNAARRGLPGIGAYSASKHALLGFSESLRLDLLPYHIKVSNINPAFVDTDMTRDFPGVAEQDKIQTADVVNCIDFLLSLSPGAIVPNIDLECGRFFH</sequence>
<dbReference type="PRINTS" id="PR00080">
    <property type="entry name" value="SDRFAMILY"/>
</dbReference>
<dbReference type="GO" id="GO:0016491">
    <property type="term" value="F:oxidoreductase activity"/>
    <property type="evidence" value="ECO:0007669"/>
    <property type="project" value="UniProtKB-KW"/>
</dbReference>
<comment type="similarity">
    <text evidence="1 4">Belongs to the short-chain dehydrogenases/reductases (SDR) family.</text>
</comment>
<accession>A0A2U1TN44</accession>
<dbReference type="InterPro" id="IPR002347">
    <property type="entry name" value="SDR_fam"/>
</dbReference>
<reference evidence="6 7" key="1">
    <citation type="submission" date="2018-04" db="EMBL/GenBank/DDBJ databases">
        <title>Brenneria corticis sp.nov.</title>
        <authorList>
            <person name="Li Y."/>
        </authorList>
    </citation>
    <scope>NUCLEOTIDE SEQUENCE [LARGE SCALE GENOMIC DNA]</scope>
    <source>
        <strain evidence="6 7">CFCC 11842</strain>
    </source>
</reference>
<comment type="caution">
    <text evidence="6">The sequence shown here is derived from an EMBL/GenBank/DDBJ whole genome shotgun (WGS) entry which is preliminary data.</text>
</comment>
<evidence type="ECO:0000313" key="7">
    <source>
        <dbReference type="Proteomes" id="UP000296159"/>
    </source>
</evidence>
<keyword evidence="3" id="KW-0560">Oxidoreductase</keyword>
<dbReference type="PANTHER" id="PTHR43391:SF14">
    <property type="entry name" value="DEHYDROGENASE_REDUCTASE SDR FAMILY PROTEIN 7-LIKE"/>
    <property type="match status" value="1"/>
</dbReference>
<protein>
    <recommendedName>
        <fullName evidence="5">Ketoreductase domain-containing protein</fullName>
    </recommendedName>
</protein>
<keyword evidence="7" id="KW-1185">Reference proteome</keyword>